<name>A0A5J5G4N7_9GAMM</name>
<evidence type="ECO:0000256" key="4">
    <source>
        <dbReference type="ARBA" id="ARBA00022500"/>
    </source>
</evidence>
<keyword evidence="5" id="KW-0997">Cell inner membrane</keyword>
<reference evidence="15 16" key="1">
    <citation type="submission" date="2019-09" db="EMBL/GenBank/DDBJ databases">
        <authorList>
            <person name="Li Y."/>
        </authorList>
    </citation>
    <scope>NUCLEOTIDE SEQUENCE [LARGE SCALE GENOMIC DNA]</scope>
    <source>
        <strain evidence="15 16">L3-3HA</strain>
    </source>
</reference>
<dbReference type="SMART" id="SM00319">
    <property type="entry name" value="TarH"/>
    <property type="match status" value="1"/>
</dbReference>
<dbReference type="InterPro" id="IPR004089">
    <property type="entry name" value="MCPsignal_dom"/>
</dbReference>
<dbReference type="PANTHER" id="PTHR43531:SF14">
    <property type="entry name" value="METHYL-ACCEPTING CHEMOTAXIS PROTEIN I-RELATED"/>
    <property type="match status" value="1"/>
</dbReference>
<evidence type="ECO:0000256" key="8">
    <source>
        <dbReference type="ARBA" id="ARBA00023136"/>
    </source>
</evidence>
<evidence type="ECO:0000313" key="16">
    <source>
        <dbReference type="Proteomes" id="UP000335415"/>
    </source>
</evidence>
<evidence type="ECO:0000256" key="11">
    <source>
        <dbReference type="PROSITE-ProRule" id="PRU00284"/>
    </source>
</evidence>
<keyword evidence="4" id="KW-0145">Chemotaxis</keyword>
<dbReference type="CDD" id="cd06225">
    <property type="entry name" value="HAMP"/>
    <property type="match status" value="1"/>
</dbReference>
<feature type="transmembrane region" description="Helical" evidence="12">
    <location>
        <begin position="204"/>
        <end position="224"/>
    </location>
</feature>
<dbReference type="GO" id="GO:0006935">
    <property type="term" value="P:chemotaxis"/>
    <property type="evidence" value="ECO:0007669"/>
    <property type="project" value="UniProtKB-KW"/>
</dbReference>
<sequence length="556" mass="60892">MFTFLTSRIRNILQSMRSRMSILSGLLLIMGLFSILQLFSAGVISNTITQLQQNLLTDALLRQQQTLMDQARMEVMIASDKLNRAGIYLMVDKETGSEGSWYSLMDEAEASLRQAAAYYAQLDALPAGEDAAGLTALKSSYQQLYAGLNELAQGLKQQRQIDIFFAIPLQAFQDAFAEKYASYLQETDAQLKQHGQQLLSSLDAIYTLFVTILILLALLSLLIWRGVNRMIIRPLRHIIQQLRLIAAGDLSHNIPDAGMCTREIHQLTHSVARMQAGLIALIGQIQLGLGAMLDQVDDIAQDNQRLSSQSSQQSLELEATTGHIVQLSEHLAQHTRHTRQASEHAAETSRIASHGEAMMTDVRAAMNDIAGHSKAMTSAIGLIENVAFQTHILSLNAAIEAAHAGEKGQGFAVVAREVGSLASQSSHSAQNINTLISNSDSSVVRSNERVVQLSDSLRDIIEAARGTSAFLHEIAELSSQQNHSIQEVSDRISTLNDSVQQNAAQVGEAARTFRHLQDQTRQLRTSVDAFILPTPGAENQNEINGKPERLSALVAQ</sequence>
<dbReference type="PROSITE" id="PS50111">
    <property type="entry name" value="CHEMOTAXIS_TRANSDUC_2"/>
    <property type="match status" value="1"/>
</dbReference>
<keyword evidence="16" id="KW-1185">Reference proteome</keyword>
<dbReference type="SMART" id="SM00283">
    <property type="entry name" value="MA"/>
    <property type="match status" value="1"/>
</dbReference>
<dbReference type="InterPro" id="IPR051310">
    <property type="entry name" value="MCP_chemotaxis"/>
</dbReference>
<dbReference type="PANTHER" id="PTHR43531">
    <property type="entry name" value="PROTEIN ICFG"/>
    <property type="match status" value="1"/>
</dbReference>
<evidence type="ECO:0000259" key="13">
    <source>
        <dbReference type="PROSITE" id="PS50111"/>
    </source>
</evidence>
<comment type="similarity">
    <text evidence="10">Belongs to the methyl-accepting chemotaxis (MCP) protein family.</text>
</comment>
<evidence type="ECO:0000256" key="12">
    <source>
        <dbReference type="SAM" id="Phobius"/>
    </source>
</evidence>
<dbReference type="EMBL" id="VYKJ01000002">
    <property type="protein sequence ID" value="KAA9001824.1"/>
    <property type="molecule type" value="Genomic_DNA"/>
</dbReference>
<dbReference type="InterPro" id="IPR004090">
    <property type="entry name" value="Chemotax_Me-accpt_rcpt"/>
</dbReference>
<dbReference type="InterPro" id="IPR003660">
    <property type="entry name" value="HAMP_dom"/>
</dbReference>
<dbReference type="PRINTS" id="PR00260">
    <property type="entry name" value="CHEMTRNSDUCR"/>
</dbReference>
<keyword evidence="2" id="KW-1003">Cell membrane</keyword>
<dbReference type="AlphaFoldDB" id="A0A5J5G4N7"/>
<evidence type="ECO:0000256" key="6">
    <source>
        <dbReference type="ARBA" id="ARBA00022692"/>
    </source>
</evidence>
<feature type="domain" description="HAMP" evidence="14">
    <location>
        <begin position="229"/>
        <end position="283"/>
    </location>
</feature>
<evidence type="ECO:0000259" key="14">
    <source>
        <dbReference type="PROSITE" id="PS50885"/>
    </source>
</evidence>
<keyword evidence="6 12" id="KW-0812">Transmembrane</keyword>
<proteinExistence type="inferred from homology"/>
<dbReference type="GO" id="GO:0005886">
    <property type="term" value="C:plasma membrane"/>
    <property type="evidence" value="ECO:0007669"/>
    <property type="project" value="UniProtKB-SubCell"/>
</dbReference>
<evidence type="ECO:0000256" key="1">
    <source>
        <dbReference type="ARBA" id="ARBA00004429"/>
    </source>
</evidence>
<dbReference type="InterPro" id="IPR035440">
    <property type="entry name" value="4HB_MCP_dom_sf"/>
</dbReference>
<dbReference type="SUPFAM" id="SSF47170">
    <property type="entry name" value="Aspartate receptor, ligand-binding domain"/>
    <property type="match status" value="1"/>
</dbReference>
<evidence type="ECO:0000256" key="2">
    <source>
        <dbReference type="ARBA" id="ARBA00022475"/>
    </source>
</evidence>
<comment type="subcellular location">
    <subcellularLocation>
        <location evidence="1">Cell inner membrane</location>
        <topology evidence="1">Multi-pass membrane protein</topology>
    </subcellularLocation>
</comment>
<dbReference type="GO" id="GO:0004888">
    <property type="term" value="F:transmembrane signaling receptor activity"/>
    <property type="evidence" value="ECO:0007669"/>
    <property type="project" value="InterPro"/>
</dbReference>
<dbReference type="Gene3D" id="1.10.287.950">
    <property type="entry name" value="Methyl-accepting chemotaxis protein"/>
    <property type="match status" value="1"/>
</dbReference>
<evidence type="ECO:0000256" key="3">
    <source>
        <dbReference type="ARBA" id="ARBA00022481"/>
    </source>
</evidence>
<evidence type="ECO:0000256" key="9">
    <source>
        <dbReference type="ARBA" id="ARBA00023224"/>
    </source>
</evidence>
<dbReference type="CDD" id="cd19407">
    <property type="entry name" value="Tar_Tsr_sensor"/>
    <property type="match status" value="1"/>
</dbReference>
<dbReference type="SUPFAM" id="SSF58104">
    <property type="entry name" value="Methyl-accepting chemotaxis protein (MCP) signaling domain"/>
    <property type="match status" value="1"/>
</dbReference>
<keyword evidence="3" id="KW-0488">Methylation</keyword>
<keyword evidence="9 11" id="KW-0807">Transducer</keyword>
<evidence type="ECO:0000256" key="5">
    <source>
        <dbReference type="ARBA" id="ARBA00022519"/>
    </source>
</evidence>
<evidence type="ECO:0000313" key="15">
    <source>
        <dbReference type="EMBL" id="KAA9001824.1"/>
    </source>
</evidence>
<protein>
    <submittedName>
        <fullName evidence="15">HAMP domain-containing protein</fullName>
    </submittedName>
</protein>
<dbReference type="Gene3D" id="1.20.120.30">
    <property type="entry name" value="Aspartate receptor, ligand-binding domain"/>
    <property type="match status" value="1"/>
</dbReference>
<dbReference type="Pfam" id="PF02203">
    <property type="entry name" value="TarH"/>
    <property type="match status" value="1"/>
</dbReference>
<feature type="domain" description="Methyl-accepting transducer" evidence="13">
    <location>
        <begin position="288"/>
        <end position="517"/>
    </location>
</feature>
<dbReference type="RefSeq" id="WP_150434061.1">
    <property type="nucleotide sequence ID" value="NZ_VYKJ01000002.1"/>
</dbReference>
<comment type="caution">
    <text evidence="15">The sequence shown here is derived from an EMBL/GenBank/DDBJ whole genome shotgun (WGS) entry which is preliminary data.</text>
</comment>
<organism evidence="15 16">
    <name type="scientific">Affinibrenneria salicis</name>
    <dbReference type="NCBI Taxonomy" id="2590031"/>
    <lineage>
        <taxon>Bacteria</taxon>
        <taxon>Pseudomonadati</taxon>
        <taxon>Pseudomonadota</taxon>
        <taxon>Gammaproteobacteria</taxon>
        <taxon>Enterobacterales</taxon>
        <taxon>Pectobacteriaceae</taxon>
        <taxon>Affinibrenneria</taxon>
    </lineage>
</organism>
<evidence type="ECO:0000256" key="10">
    <source>
        <dbReference type="ARBA" id="ARBA00029447"/>
    </source>
</evidence>
<dbReference type="OrthoDB" id="6500821at2"/>
<dbReference type="InterPro" id="IPR003122">
    <property type="entry name" value="Tar_rcpt_lig-bd"/>
</dbReference>
<dbReference type="SMART" id="SM00304">
    <property type="entry name" value="HAMP"/>
    <property type="match status" value="1"/>
</dbReference>
<evidence type="ECO:0000256" key="7">
    <source>
        <dbReference type="ARBA" id="ARBA00022989"/>
    </source>
</evidence>
<dbReference type="Pfam" id="PF00015">
    <property type="entry name" value="MCPsignal"/>
    <property type="match status" value="1"/>
</dbReference>
<dbReference type="Proteomes" id="UP000335415">
    <property type="component" value="Unassembled WGS sequence"/>
</dbReference>
<accession>A0A5J5G4N7</accession>
<keyword evidence="8 12" id="KW-0472">Membrane</keyword>
<dbReference type="PROSITE" id="PS50885">
    <property type="entry name" value="HAMP"/>
    <property type="match status" value="1"/>
</dbReference>
<keyword evidence="7 12" id="KW-1133">Transmembrane helix</keyword>
<dbReference type="GO" id="GO:0007165">
    <property type="term" value="P:signal transduction"/>
    <property type="evidence" value="ECO:0007669"/>
    <property type="project" value="UniProtKB-KW"/>
</dbReference>
<gene>
    <name evidence="15" type="ORF">FJU30_05925</name>
</gene>